<gene>
    <name evidence="1" type="ORF">COZ71_04800</name>
</gene>
<feature type="non-terminal residue" evidence="1">
    <location>
        <position position="2229"/>
    </location>
</feature>
<dbReference type="SUPFAM" id="SSF81296">
    <property type="entry name" value="E set domains"/>
    <property type="match status" value="3"/>
</dbReference>
<dbReference type="InterPro" id="IPR013783">
    <property type="entry name" value="Ig-like_fold"/>
</dbReference>
<dbReference type="Proteomes" id="UP000229297">
    <property type="component" value="Unassembled WGS sequence"/>
</dbReference>
<dbReference type="EMBL" id="PFIC01000128">
    <property type="protein sequence ID" value="PIX17154.1"/>
    <property type="molecule type" value="Genomic_DNA"/>
</dbReference>
<accession>A0A2M7JCN6</accession>
<comment type="caution">
    <text evidence="1">The sequence shown here is derived from an EMBL/GenBank/DDBJ whole genome shotgun (WGS) entry which is preliminary data.</text>
</comment>
<dbReference type="InterPro" id="IPR014756">
    <property type="entry name" value="Ig_E-set"/>
</dbReference>
<protein>
    <recommendedName>
        <fullName evidence="3">IPT/TIG domain-containing protein</fullName>
    </recommendedName>
</protein>
<sequence>GTSSVQATGLTSGREFKDIFDISSVITNMTPTVGSITTQITISGNGFGANENIQVDFGLTSSIQNISSAVDGSFITTFTINTQVYGTKSVRVTGNTSGRTDYRDLKLVARLWQVSPTTGTVGSRITVWGDGYSDNETIFFKLGILGTVSTIPPIVKASTGIFGGTFSASFIINTQVTGTTTIEAIGSGLGKSNQTTINYVWIDGHITSVLPTSGPVGTMVTVTGDGFGRNESVQVDFGTKNNIIAVTTGEFGTFAVTFTVDTQPVGTTTIVANGSLTKDDEIFKITTGIATIAPSEGTVGTLVNITGGGYQAGELIRMSFGTTMTINTCVAAIDGWIQGSFTVNEQVYGVKTVTATGIISNSIGNINFTILHNLTYLTPIQGTVGRVITVYGNGYNEGQISLKFGDVTLIKTGNTTQDGTFAITFTINTQVYGTTTVTAIDSKGKQDADVVLILSHITKVFPTIGSVGTMVTVNGDGYANTEIIRVALGWTQTITTTTASDHGSWTTTWTVDIQPSGTASVVAYGAMDETNHQAQDLFRIRGEITLVTPAKGSVGTTITVYGNGYGASETITIDFGLKTPIVSTACKYDGTFSTTFAIDTQVFGTKTLTVTGINTADVDRRQIKVMPEIVSVSPLNGTVGTVITIYGTGYAGTGTVCVRFGTEDNVGWQTIMNNSEIETSARGTFTGVLDTTIPQAYGSTTITAYHVAATEITADNWFTITPRIYQVTPNKATVGTVITIYGDGYGKVGTVSIKFGKTLSITMGQTNSAGTFSALFTVDSQAFGTTTIIGYGRFAQAHNAENTTFQIIPRVYNVTPTIGTVGTMITVFGNGYAASETVEILFGTEKMNSILGENTTENGTFAARFAITTQVFGTKVITATGPDSKYPAYNEFFIIPEVYSVVPTVGTIGTHMTISGSGYGSGTYVYINFGTRLGTESGKQVTTQNNGTFVFIYTPEDNFPQPAGTTTITAWEEGGDVLRVATNRFYIQARIFSVSPTEGTVGTVITIKADGYSANFPVKIDFGTIQSKAVGTTSTSGTFSTTFVIDPQQYGDTAITATCRLNIAGNVCRILPNIILATPSHGSVGTMITVRGDGYGATHAITIDFGSKSGIVTPMSDRYGTFTTSFTIDLQPYGTTTIKAQDNATNPIIWVYDRIRIDTHITLVTPLSGTVGSMVSVTGNGFGASEPIRVEFGTTASITTCLSTKDGYFEVSFTVDSQSIGTNTITTHGVDTGQYYATYTFRVIPKLTGIVPTEGTVGATITLYGDGFCKSETIRIDFGSTLTMTVEANNDGSFVRKFNVNEQAYGTCSVVALGLSSNGKASIDFKIVQSITYLSPTTGTVGAFITISGQGYGNRNYIRLAFGTTISLSQKLTSAGGTFTHTFVIDTQVYGTTTLTAWDDSNNIRVDRTLFILPEIITVLPNMGTVGSIVTVSGNGYRGSNTIRVEFGSNTNRAITPMPTVVTPQGSWTTTWTVDTQSFGTTTITATDEIASVSKLYTILPEIIIVAPGSGTVGSMVTVAGNGYGSGKQIRLEFGSVTTMRYTTADVQGSWTISWTVDTQYYGTTTVGAHDDDNQLTIRKKYTILPNIILITPKAGTVGSPVTVAGNGFGKERNIRVLFGNTPTMTTTVTDGCGSWTTIFTINTQYYGTTTITAYDVFFGISASGTNTILPEIINVTPTTGTVGSVITVSGNGYGSSMQVRLEFGTTQIIATITAQVNGSFTTIFTLDTQPYGTTTITAHDDYYQVRSAKTAVILPNIFNVVPMQGSVGSTVTVKGNGYGASEPIRIEFGTTPSITSCMSTKEGYFETTFIVDSQSIGTNTITAHGVNTGQYYATYTFRVMPKLTSIVPTEGTVGTTVTLYGDGFRKNETIQIDFGSTLTMTVEANADGSFVREFVVNEQAYGTCSVIATGASSSGKASIDFKILQSITYLSPTSGTVGRFITISGQGYGKSNTIRLQFGTTPTLTQTLASEGGTFTHTFTIDTQVYGTTALTAWDDNNGICIEKTLFILPEIIVVTPNKGTVGSLVTVAGNGYRENWIIRVEFGSNTNRAITPMLTIVTSDGSWTTTWTVDTQPFGTTTITATDELASVSKLYTILPEIILVTPGNGTVGSMVTVAGNGYGTGKQIRLEFGSVSTMINTIADGQGSWTVSWTVDTQCYGTTTVGAHDDDNQLTIRKKYTILPNIILISPKAGTVGSWVTVSGNGFGSSQNIRVAFGNTPTRVAQVWAE</sequence>
<evidence type="ECO:0000313" key="1">
    <source>
        <dbReference type="EMBL" id="PIX17154.1"/>
    </source>
</evidence>
<name>A0A2M7JCN6_9BACT</name>
<evidence type="ECO:0000313" key="2">
    <source>
        <dbReference type="Proteomes" id="UP000229297"/>
    </source>
</evidence>
<reference evidence="2" key="1">
    <citation type="submission" date="2017-09" db="EMBL/GenBank/DDBJ databases">
        <title>Depth-based differentiation of microbial function through sediment-hosted aquifers and enrichment of novel symbionts in the deep terrestrial subsurface.</title>
        <authorList>
            <person name="Probst A.J."/>
            <person name="Ladd B."/>
            <person name="Jarett J.K."/>
            <person name="Geller-Mcgrath D.E."/>
            <person name="Sieber C.M.K."/>
            <person name="Emerson J.B."/>
            <person name="Anantharaman K."/>
            <person name="Thomas B.C."/>
            <person name="Malmstrom R."/>
            <person name="Stieglmeier M."/>
            <person name="Klingl A."/>
            <person name="Woyke T."/>
            <person name="Ryan C.M."/>
            <person name="Banfield J.F."/>
        </authorList>
    </citation>
    <scope>NUCLEOTIDE SEQUENCE [LARGE SCALE GENOMIC DNA]</scope>
</reference>
<feature type="non-terminal residue" evidence="1">
    <location>
        <position position="1"/>
    </location>
</feature>
<proteinExistence type="predicted"/>
<evidence type="ECO:0008006" key="3">
    <source>
        <dbReference type="Google" id="ProtNLM"/>
    </source>
</evidence>
<organism evidence="1 2">
    <name type="scientific">Candidatus Desantisbacteria bacterium CG_4_8_14_3_um_filter_40_12</name>
    <dbReference type="NCBI Taxonomy" id="1974545"/>
    <lineage>
        <taxon>Bacteria</taxon>
        <taxon>Candidatus Desantisiibacteriota</taxon>
    </lineage>
</organism>
<dbReference type="Gene3D" id="2.60.40.10">
    <property type="entry name" value="Immunoglobulins"/>
    <property type="match status" value="8"/>
</dbReference>